<feature type="region of interest" description="Disordered" evidence="1">
    <location>
        <begin position="68"/>
        <end position="89"/>
    </location>
</feature>
<feature type="non-terminal residue" evidence="2">
    <location>
        <position position="1"/>
    </location>
</feature>
<organism evidence="2 3">
    <name type="scientific">Aurantiacibacter xanthus</name>
    <dbReference type="NCBI Taxonomy" id="1784712"/>
    <lineage>
        <taxon>Bacteria</taxon>
        <taxon>Pseudomonadati</taxon>
        <taxon>Pseudomonadota</taxon>
        <taxon>Alphaproteobacteria</taxon>
        <taxon>Sphingomonadales</taxon>
        <taxon>Erythrobacteraceae</taxon>
        <taxon>Aurantiacibacter</taxon>
    </lineage>
</organism>
<accession>A0A3A1P854</accession>
<evidence type="ECO:0000313" key="3">
    <source>
        <dbReference type="Proteomes" id="UP000265366"/>
    </source>
</evidence>
<name>A0A3A1P854_9SPHN</name>
<reference evidence="2 3" key="1">
    <citation type="submission" date="2018-08" db="EMBL/GenBank/DDBJ databases">
        <title>Erythrobacter zhengii sp.nov., a bacterium isolated from deep-sea sediment.</title>
        <authorList>
            <person name="Fang C."/>
            <person name="Wu Y.-H."/>
            <person name="Sun C."/>
            <person name="Wang H."/>
            <person name="Cheng H."/>
            <person name="Meng F.-X."/>
            <person name="Wang C.-S."/>
            <person name="Xu X.-W."/>
        </authorList>
    </citation>
    <scope>NUCLEOTIDE SEQUENCE [LARGE SCALE GENOMIC DNA]</scope>
    <source>
        <strain evidence="2 3">CCTCC AB 2015396</strain>
    </source>
</reference>
<protein>
    <submittedName>
        <fullName evidence="2">Exodeoxyribonuclease VII large subunit</fullName>
    </submittedName>
</protein>
<keyword evidence="3" id="KW-1185">Reference proteome</keyword>
<proteinExistence type="predicted"/>
<dbReference type="Proteomes" id="UP000265366">
    <property type="component" value="Unassembled WGS sequence"/>
</dbReference>
<evidence type="ECO:0000313" key="2">
    <source>
        <dbReference type="EMBL" id="RIV85396.1"/>
    </source>
</evidence>
<evidence type="ECO:0000256" key="1">
    <source>
        <dbReference type="SAM" id="MobiDB-lite"/>
    </source>
</evidence>
<dbReference type="EMBL" id="QXFM01000096">
    <property type="protein sequence ID" value="RIV85396.1"/>
    <property type="molecule type" value="Genomic_DNA"/>
</dbReference>
<gene>
    <name evidence="2" type="ORF">D2V17_10560</name>
</gene>
<dbReference type="AlphaFoldDB" id="A0A3A1P854"/>
<comment type="caution">
    <text evidence="2">The sequence shown here is derived from an EMBL/GenBank/DDBJ whole genome shotgun (WGS) entry which is preliminary data.</text>
</comment>
<sequence length="89" mass="9331">AQADRTQRLAGLDRLLQQLNPEAPLARGYALVSAPGHRAISSRDVAAGEPVLTLKFADGTLDVVTGVVKKPKPRPSAAKDSPPGQPKLL</sequence>